<dbReference type="EnsemblPlants" id="KEH23967">
    <property type="protein sequence ID" value="KEH23967"/>
    <property type="gene ID" value="MTR_7g498260"/>
</dbReference>
<proteinExistence type="predicted"/>
<gene>
    <name evidence="1" type="ordered locus">MTR_7g498260</name>
</gene>
<sequence>MRLGHMTCALGIAHVPWAFENERMFDRLSLGAKERGLEADSGRKYEIWDKNMLLPKSERRHGPCHQQHGRAKLQGSHLLLLLRKQATYFDRKPVVSCGTF</sequence>
<dbReference type="AlphaFoldDB" id="A0A072U2M2"/>
<reference evidence="1 3" key="2">
    <citation type="journal article" date="2014" name="BMC Genomics">
        <title>An improved genome release (version Mt4.0) for the model legume Medicago truncatula.</title>
        <authorList>
            <person name="Tang H."/>
            <person name="Krishnakumar V."/>
            <person name="Bidwell S."/>
            <person name="Rosen B."/>
            <person name="Chan A."/>
            <person name="Zhou S."/>
            <person name="Gentzbittel L."/>
            <person name="Childs K.L."/>
            <person name="Yandell M."/>
            <person name="Gundlach H."/>
            <person name="Mayer K.F."/>
            <person name="Schwartz D.C."/>
            <person name="Town C.D."/>
        </authorList>
    </citation>
    <scope>GENOME REANNOTATION</scope>
    <source>
        <strain evidence="1">A17</strain>
        <strain evidence="2 3">cv. Jemalong A17</strain>
    </source>
</reference>
<name>A0A072U2M2_MEDTR</name>
<reference evidence="1 3" key="1">
    <citation type="journal article" date="2011" name="Nature">
        <title>The Medicago genome provides insight into the evolution of rhizobial symbioses.</title>
        <authorList>
            <person name="Young N.D."/>
            <person name="Debelle F."/>
            <person name="Oldroyd G.E."/>
            <person name="Geurts R."/>
            <person name="Cannon S.B."/>
            <person name="Udvardi M.K."/>
            <person name="Benedito V.A."/>
            <person name="Mayer K.F."/>
            <person name="Gouzy J."/>
            <person name="Schoof H."/>
            <person name="Van de Peer Y."/>
            <person name="Proost S."/>
            <person name="Cook D.R."/>
            <person name="Meyers B.C."/>
            <person name="Spannagl M."/>
            <person name="Cheung F."/>
            <person name="De Mita S."/>
            <person name="Krishnakumar V."/>
            <person name="Gundlach H."/>
            <person name="Zhou S."/>
            <person name="Mudge J."/>
            <person name="Bharti A.K."/>
            <person name="Murray J.D."/>
            <person name="Naoumkina M.A."/>
            <person name="Rosen B."/>
            <person name="Silverstein K.A."/>
            <person name="Tang H."/>
            <person name="Rombauts S."/>
            <person name="Zhao P.X."/>
            <person name="Zhou P."/>
            <person name="Barbe V."/>
            <person name="Bardou P."/>
            <person name="Bechner M."/>
            <person name="Bellec A."/>
            <person name="Berger A."/>
            <person name="Berges H."/>
            <person name="Bidwell S."/>
            <person name="Bisseling T."/>
            <person name="Choisne N."/>
            <person name="Couloux A."/>
            <person name="Denny R."/>
            <person name="Deshpande S."/>
            <person name="Dai X."/>
            <person name="Doyle J.J."/>
            <person name="Dudez A.M."/>
            <person name="Farmer A.D."/>
            <person name="Fouteau S."/>
            <person name="Franken C."/>
            <person name="Gibelin C."/>
            <person name="Gish J."/>
            <person name="Goldstein S."/>
            <person name="Gonzalez A.J."/>
            <person name="Green P.J."/>
            <person name="Hallab A."/>
            <person name="Hartog M."/>
            <person name="Hua A."/>
            <person name="Humphray S.J."/>
            <person name="Jeong D.H."/>
            <person name="Jing Y."/>
            <person name="Jocker A."/>
            <person name="Kenton S.M."/>
            <person name="Kim D.J."/>
            <person name="Klee K."/>
            <person name="Lai H."/>
            <person name="Lang C."/>
            <person name="Lin S."/>
            <person name="Macmil S.L."/>
            <person name="Magdelenat G."/>
            <person name="Matthews L."/>
            <person name="McCorrison J."/>
            <person name="Monaghan E.L."/>
            <person name="Mun J.H."/>
            <person name="Najar F.Z."/>
            <person name="Nicholson C."/>
            <person name="Noirot C."/>
            <person name="O'Bleness M."/>
            <person name="Paule C.R."/>
            <person name="Poulain J."/>
            <person name="Prion F."/>
            <person name="Qin B."/>
            <person name="Qu C."/>
            <person name="Retzel E.F."/>
            <person name="Riddle C."/>
            <person name="Sallet E."/>
            <person name="Samain S."/>
            <person name="Samson N."/>
            <person name="Sanders I."/>
            <person name="Saurat O."/>
            <person name="Scarpelli C."/>
            <person name="Schiex T."/>
            <person name="Segurens B."/>
            <person name="Severin A.J."/>
            <person name="Sherrier D.J."/>
            <person name="Shi R."/>
            <person name="Sims S."/>
            <person name="Singer S.R."/>
            <person name="Sinharoy S."/>
            <person name="Sterck L."/>
            <person name="Viollet A."/>
            <person name="Wang B.B."/>
            <person name="Wang K."/>
            <person name="Wang M."/>
            <person name="Wang X."/>
            <person name="Warfsmann J."/>
            <person name="Weissenbach J."/>
            <person name="White D.D."/>
            <person name="White J.D."/>
            <person name="Wiley G.B."/>
            <person name="Wincker P."/>
            <person name="Xing Y."/>
            <person name="Yang L."/>
            <person name="Yao Z."/>
            <person name="Ying F."/>
            <person name="Zhai J."/>
            <person name="Zhou L."/>
            <person name="Zuber A."/>
            <person name="Denarie J."/>
            <person name="Dixon R.A."/>
            <person name="May G.D."/>
            <person name="Schwartz D.C."/>
            <person name="Rogers J."/>
            <person name="Quetier F."/>
            <person name="Town C.D."/>
            <person name="Roe B.A."/>
        </authorList>
    </citation>
    <scope>NUCLEOTIDE SEQUENCE [LARGE SCALE GENOMIC DNA]</scope>
    <source>
        <strain evidence="1">A17</strain>
        <strain evidence="2 3">cv. Jemalong A17</strain>
    </source>
</reference>
<dbReference type="HOGENOM" id="CLU_181052_0_0_1"/>
<dbReference type="EMBL" id="CM001223">
    <property type="protein sequence ID" value="KEH23967.1"/>
    <property type="molecule type" value="Genomic_DNA"/>
</dbReference>
<organism evidence="1 3">
    <name type="scientific">Medicago truncatula</name>
    <name type="common">Barrel medic</name>
    <name type="synonym">Medicago tribuloides</name>
    <dbReference type="NCBI Taxonomy" id="3880"/>
    <lineage>
        <taxon>Eukaryota</taxon>
        <taxon>Viridiplantae</taxon>
        <taxon>Streptophyta</taxon>
        <taxon>Embryophyta</taxon>
        <taxon>Tracheophyta</taxon>
        <taxon>Spermatophyta</taxon>
        <taxon>Magnoliopsida</taxon>
        <taxon>eudicotyledons</taxon>
        <taxon>Gunneridae</taxon>
        <taxon>Pentapetalae</taxon>
        <taxon>rosids</taxon>
        <taxon>fabids</taxon>
        <taxon>Fabales</taxon>
        <taxon>Fabaceae</taxon>
        <taxon>Papilionoideae</taxon>
        <taxon>50 kb inversion clade</taxon>
        <taxon>NPAAA clade</taxon>
        <taxon>Hologalegina</taxon>
        <taxon>IRL clade</taxon>
        <taxon>Trifolieae</taxon>
        <taxon>Medicago</taxon>
    </lineage>
</organism>
<dbReference type="Proteomes" id="UP000002051">
    <property type="component" value="Unassembled WGS sequence"/>
</dbReference>
<protein>
    <submittedName>
        <fullName evidence="1 2">Uncharacterized protein</fullName>
    </submittedName>
</protein>
<keyword evidence="3" id="KW-1185">Reference proteome</keyword>
<reference evidence="2" key="3">
    <citation type="submission" date="2015-04" db="UniProtKB">
        <authorList>
            <consortium name="EnsemblPlants"/>
        </authorList>
    </citation>
    <scope>IDENTIFICATION</scope>
    <source>
        <strain evidence="2">cv. Jemalong A17</strain>
    </source>
</reference>
<evidence type="ECO:0000313" key="2">
    <source>
        <dbReference type="EnsemblPlants" id="KEH23967"/>
    </source>
</evidence>
<evidence type="ECO:0000313" key="3">
    <source>
        <dbReference type="Proteomes" id="UP000002051"/>
    </source>
</evidence>
<accession>A0A072U2M2</accession>
<evidence type="ECO:0000313" key="1">
    <source>
        <dbReference type="EMBL" id="KEH23967.1"/>
    </source>
</evidence>